<evidence type="ECO:0000256" key="1">
    <source>
        <dbReference type="ARBA" id="ARBA00004245"/>
    </source>
</evidence>
<name>A0A0P7XPL7_SCLFO</name>
<dbReference type="Gene3D" id="1.10.238.10">
    <property type="entry name" value="EF-hand"/>
    <property type="match status" value="1"/>
</dbReference>
<feature type="domain" description="EF-hand" evidence="8">
    <location>
        <begin position="1925"/>
        <end position="1960"/>
    </location>
</feature>
<evidence type="ECO:0000256" key="7">
    <source>
        <dbReference type="SAM" id="MobiDB-lite"/>
    </source>
</evidence>
<protein>
    <submittedName>
        <fullName evidence="10">Dystonin-like</fullName>
    </submittedName>
</protein>
<dbReference type="SUPFAM" id="SSF47473">
    <property type="entry name" value="EF-hand"/>
    <property type="match status" value="1"/>
</dbReference>
<reference evidence="10 11" key="1">
    <citation type="submission" date="2015-08" db="EMBL/GenBank/DDBJ databases">
        <title>The genome of the Asian arowana (Scleropages formosus).</title>
        <authorList>
            <person name="Tan M.H."/>
            <person name="Gan H.M."/>
            <person name="Croft L.J."/>
            <person name="Austin C.M."/>
        </authorList>
    </citation>
    <scope>NUCLEOTIDE SEQUENCE [LARGE SCALE GENOMIC DNA]</scope>
    <source>
        <strain evidence="10">Aro1</strain>
    </source>
</reference>
<feature type="coiled-coil region" evidence="6">
    <location>
        <begin position="755"/>
        <end position="809"/>
    </location>
</feature>
<evidence type="ECO:0000313" key="11">
    <source>
        <dbReference type="Proteomes" id="UP000034805"/>
    </source>
</evidence>
<dbReference type="PANTHER" id="PTHR23169">
    <property type="entry name" value="ENVOPLAKIN"/>
    <property type="match status" value="1"/>
</dbReference>
<dbReference type="InterPro" id="IPR002048">
    <property type="entry name" value="EF_hand_dom"/>
</dbReference>
<dbReference type="Gene3D" id="1.20.58.60">
    <property type="match status" value="10"/>
</dbReference>
<feature type="region of interest" description="Disordered" evidence="7">
    <location>
        <begin position="35"/>
        <end position="199"/>
    </location>
</feature>
<keyword evidence="3" id="KW-0479">Metal-binding</keyword>
<dbReference type="GO" id="GO:0042060">
    <property type="term" value="P:wound healing"/>
    <property type="evidence" value="ECO:0007669"/>
    <property type="project" value="TreeGrafter"/>
</dbReference>
<dbReference type="PROSITE" id="PS50222">
    <property type="entry name" value="EF_HAND_2"/>
    <property type="match status" value="1"/>
</dbReference>
<evidence type="ECO:0000313" key="10">
    <source>
        <dbReference type="EMBL" id="KPP78837.1"/>
    </source>
</evidence>
<comment type="caution">
    <text evidence="10">The sequence shown here is derived from an EMBL/GenBank/DDBJ whole genome shotgun (WGS) entry which is preliminary data.</text>
</comment>
<dbReference type="PANTHER" id="PTHR23169:SF33">
    <property type="entry name" value="MICROTUBULE-ACTIN CROSS-LINKING FACTOR 1, ISOFORMS 1_2_3_5"/>
    <property type="match status" value="1"/>
</dbReference>
<dbReference type="GO" id="GO:0005882">
    <property type="term" value="C:intermediate filament"/>
    <property type="evidence" value="ECO:0007669"/>
    <property type="project" value="TreeGrafter"/>
</dbReference>
<dbReference type="SMART" id="SM00243">
    <property type="entry name" value="GAS2"/>
    <property type="match status" value="1"/>
</dbReference>
<keyword evidence="5" id="KW-0206">Cytoskeleton</keyword>
<dbReference type="GO" id="GO:0045104">
    <property type="term" value="P:intermediate filament cytoskeleton organization"/>
    <property type="evidence" value="ECO:0007669"/>
    <property type="project" value="InterPro"/>
</dbReference>
<gene>
    <name evidence="10" type="ORF">Z043_101637</name>
</gene>
<dbReference type="FunFam" id="1.20.58.60:FF:000001">
    <property type="entry name" value="Microtubule-actin cross-linking factor 1"/>
    <property type="match status" value="3"/>
</dbReference>
<comment type="subcellular location">
    <subcellularLocation>
        <location evidence="1">Cytoplasm</location>
        <location evidence="1">Cytoskeleton</location>
    </subcellularLocation>
</comment>
<feature type="compositionally biased region" description="Basic and acidic residues" evidence="7">
    <location>
        <begin position="93"/>
        <end position="134"/>
    </location>
</feature>
<dbReference type="InterPro" id="IPR018159">
    <property type="entry name" value="Spectrin/alpha-actinin"/>
</dbReference>
<keyword evidence="2" id="KW-0963">Cytoplasm</keyword>
<evidence type="ECO:0000259" key="8">
    <source>
        <dbReference type="PROSITE" id="PS50222"/>
    </source>
</evidence>
<dbReference type="EMBL" id="JARO02000364">
    <property type="protein sequence ID" value="KPP78837.1"/>
    <property type="molecule type" value="Genomic_DNA"/>
</dbReference>
<organism evidence="10 11">
    <name type="scientific">Scleropages formosus</name>
    <name type="common">Asian bonytongue</name>
    <name type="synonym">Osteoglossum formosum</name>
    <dbReference type="NCBI Taxonomy" id="113540"/>
    <lineage>
        <taxon>Eukaryota</taxon>
        <taxon>Metazoa</taxon>
        <taxon>Chordata</taxon>
        <taxon>Craniata</taxon>
        <taxon>Vertebrata</taxon>
        <taxon>Euteleostomi</taxon>
        <taxon>Actinopterygii</taxon>
        <taxon>Neopterygii</taxon>
        <taxon>Teleostei</taxon>
        <taxon>Osteoglossocephala</taxon>
        <taxon>Osteoglossomorpha</taxon>
        <taxon>Osteoglossiformes</taxon>
        <taxon>Osteoglossidae</taxon>
        <taxon>Scleropages</taxon>
    </lineage>
</organism>
<dbReference type="GO" id="GO:0008017">
    <property type="term" value="F:microtubule binding"/>
    <property type="evidence" value="ECO:0007669"/>
    <property type="project" value="InterPro"/>
</dbReference>
<dbReference type="InterPro" id="IPR043197">
    <property type="entry name" value="Plakin"/>
</dbReference>
<dbReference type="CDD" id="cd00176">
    <property type="entry name" value="SPEC"/>
    <property type="match status" value="5"/>
</dbReference>
<dbReference type="SUPFAM" id="SSF143575">
    <property type="entry name" value="GAS2 domain-like"/>
    <property type="match status" value="1"/>
</dbReference>
<dbReference type="InterPro" id="IPR011992">
    <property type="entry name" value="EF-hand-dom_pair"/>
</dbReference>
<dbReference type="FunFam" id="3.30.920.20:FF:000002">
    <property type="entry name" value="dystonin isoform X1"/>
    <property type="match status" value="1"/>
</dbReference>
<feature type="region of interest" description="Disordered" evidence="7">
    <location>
        <begin position="1813"/>
        <end position="1832"/>
    </location>
</feature>
<evidence type="ECO:0000256" key="3">
    <source>
        <dbReference type="ARBA" id="ARBA00022723"/>
    </source>
</evidence>
<evidence type="ECO:0000256" key="5">
    <source>
        <dbReference type="ARBA" id="ARBA00023212"/>
    </source>
</evidence>
<keyword evidence="4" id="KW-0106">Calcium</keyword>
<keyword evidence="6" id="KW-0175">Coiled coil</keyword>
<dbReference type="SMART" id="SM00150">
    <property type="entry name" value="SPEC"/>
    <property type="match status" value="13"/>
</dbReference>
<dbReference type="GO" id="GO:0005737">
    <property type="term" value="C:cytoplasm"/>
    <property type="evidence" value="ECO:0007669"/>
    <property type="project" value="TreeGrafter"/>
</dbReference>
<proteinExistence type="predicted"/>
<dbReference type="GO" id="GO:0005886">
    <property type="term" value="C:plasma membrane"/>
    <property type="evidence" value="ECO:0007669"/>
    <property type="project" value="UniProtKB-SubCell"/>
</dbReference>
<dbReference type="Pfam" id="PF00435">
    <property type="entry name" value="Spectrin"/>
    <property type="match status" value="5"/>
</dbReference>
<evidence type="ECO:0000256" key="2">
    <source>
        <dbReference type="ARBA" id="ARBA00022490"/>
    </source>
</evidence>
<dbReference type="STRING" id="113540.ENSSFOP00015048709"/>
<dbReference type="PROSITE" id="PS51460">
    <property type="entry name" value="GAR"/>
    <property type="match status" value="1"/>
</dbReference>
<evidence type="ECO:0000256" key="6">
    <source>
        <dbReference type="SAM" id="Coils"/>
    </source>
</evidence>
<dbReference type="Pfam" id="PF02187">
    <property type="entry name" value="GAS2"/>
    <property type="match status" value="1"/>
</dbReference>
<evidence type="ECO:0000259" key="9">
    <source>
        <dbReference type="PROSITE" id="PS51460"/>
    </source>
</evidence>
<dbReference type="PROSITE" id="PS00018">
    <property type="entry name" value="EF_HAND_1"/>
    <property type="match status" value="1"/>
</dbReference>
<dbReference type="InterPro" id="IPR036534">
    <property type="entry name" value="GAR_dom_sf"/>
</dbReference>
<accession>A0A0P7XPL7</accession>
<dbReference type="Proteomes" id="UP000034805">
    <property type="component" value="Unassembled WGS sequence"/>
</dbReference>
<dbReference type="CDD" id="cd00051">
    <property type="entry name" value="EFh"/>
    <property type="match status" value="1"/>
</dbReference>
<dbReference type="Gene3D" id="3.30.920.20">
    <property type="entry name" value="Gas2-like domain"/>
    <property type="match status" value="1"/>
</dbReference>
<feature type="domain" description="GAR" evidence="9">
    <location>
        <begin position="1965"/>
        <end position="2037"/>
    </location>
</feature>
<dbReference type="InterPro" id="IPR002017">
    <property type="entry name" value="Spectrin_repeat"/>
</dbReference>
<dbReference type="InterPro" id="IPR003108">
    <property type="entry name" value="GAR_dom"/>
</dbReference>
<dbReference type="GO" id="GO:0005198">
    <property type="term" value="F:structural molecule activity"/>
    <property type="evidence" value="ECO:0007669"/>
    <property type="project" value="TreeGrafter"/>
</dbReference>
<dbReference type="SUPFAM" id="SSF46966">
    <property type="entry name" value="Spectrin repeat"/>
    <property type="match status" value="11"/>
</dbReference>
<evidence type="ECO:0000256" key="4">
    <source>
        <dbReference type="ARBA" id="ARBA00022837"/>
    </source>
</evidence>
<dbReference type="InterPro" id="IPR018247">
    <property type="entry name" value="EF_Hand_1_Ca_BS"/>
</dbReference>
<sequence length="2131" mass="240953">MSLGFVRPDGVTGDEGISEELESCWNTAHGRFEAQHQQGARVGPETEAAGAAKRNSGYPDKLILSHRGRVCGGESSSRDSGINAATVRKSKQVRSEESDFPKECYQRKKEFPSTEAQREQTKEDRQSPVLERPRSCTPVAMENSRQDTPSPIKTPLNGTLPRRSVMEFGKPSPVQQIRAPEEKPPSFQRRNSGSPWSWRPLSSREVTEVTEVTETIVTEIVEVTEFPPGNKGGDPVVTRTVRVLTGAAEELAELQSDSHSSSDQESSLDSVCALAPKDDTADSETFHQSLETLLVWVSDIEELIANQRPLSSEVKVVKAQLQEQKRLLEDRRPNVESMLAEGPRLAELFQETVKEPATSRISSLRVKWEALLLHAETRHARLEQILPRAQHFQEAMDRFQRWLIATEQSLSELRAAERGMGRIPEAAVRAKAAAEEIQSKSADLEDVRQRGHELMEKISGEESELVQEKSDSLRLRYSVLSLSGADVQQRLEQALEASRRCTSSQEELHLWLGRIERELVGLGGQPPSGDGGLCGAERLRLEEAVQKELSWFEATAQRLEEMSSITLDPNVISTQLYDQKILAVEILQHRFNIEKMVKVSEILHGYSEEGEAEQLQSNLDVLQAKCQEVSTTSSHVVLQLEHAQSLLAQFSESYAEVSPWLQETQALVGQLSLSTVTYEAFRKQQELLQGLRESIAEHRPLISRLCSVSRRLAELSPVQGEEFRRRATEAEEWHCAVRDRVREAAGLLEESLPRYTQLSERMAVLGETLERLRNRLQSTAALHGQTSRIQEQLQENRLALAELHKLELDLGGIGEQAQELLGSTQPAGAGSLGAGTSRAAISRICVTDTGTEQVAHLTQQLGAARTQAQDREKWLRHLLELAAKFWGEVNDLTVSLNDMQQAVLDLNGNGSDPETLREEIDNLQGDLDALGVLGMDLMSACGDVDKPDVTKSLDELYGTWNNLSKLWTECQRKMEASQQMALQYQDTMLGLFEWLKSAELRSTEEFLVETDLEAVKQQLCDLKAFKRELYQKKIEMESLNHRFVCRLPPGCERPDSDSPLEDFRLRWEGLEGETVSRQVAKQPKRSSHQLECALLGLGQFQNTLDELHTWLSHTADLLQGSRPLSIDLQVCEIELAKHKVLRNDVMSHARTVESLNRAGRELLEAGSGDSPHGPQAQLEQLNERWEFVRCETERRQLELENNLSQVQDVMLEIQDLLQWLESTDLRLSSSRLVWGLPETATERLSAHLHSYTNVRSTIHRLLDNQDVARGSNTEHSLCILEQKWESVHSKVQDRKVKLTEGLSLAKEFHRTIQDLLTRMAQSEEAIGTLSAPSYILDTVCAQLQDHRVLVGEVQAFAEKAAAVESTASQLKEHSRKEDSSVVQNLLTTVQDRYEKLQQRTAERGKALEDVKKHAKQFNESWRLLLDWMVEVEQTLDTHKEVGVSHEEIKQQLAEQKEFQKVLRLKRPMYEATLKNGRALYEKSQSPADRQQLEDLMAELRDSWDTISGKSMERQHKLEEALLFSGRFTDALQALMDWLFRAEPQLAEDTPVGGEKDLVMDLIDKHKVFQKELGKRAACIKTLKRSVRDVTKSSTTDSRWLLEQMEELEGRWEAVCRLSVSKQARLEDALRQAEQFDHLVHSFLERLSDMERKLKYGPVPEEEEALLAFHKQHQESMDLLQGQGAELLAIRSLGEEILSACHPDSVITVKSWISVTKTRFEEVQAWAQQQGERVRGSLSALEAEKEEVQRLLDWISSAEESLALREQETLPESMEATEELIAQHAEFMDELNRKLPELESVTKSCKTKLAPKAHTVSPCRKTPTKRKGTLKLQPPTSLPLEGLEPQSPLLCQLVGCWKQLWVQALARQSRLQEHQQKLREMEEFAKFDFGLWRKRYTQWISHLKSRILDVFRGIDKDQDGRITFPTNSLEMAAVANIFDINGDGYIDYYEFVSTLHPNRDPYRRTLDADQINEEVSRQVSQCNCPKRFQVEQISANRYRFGDSQQLRMVRILRSTLMVRVGGGWTALDEFLVKNDPCRVKGRTNLKIKEKYLSSGTFGTSRKGNGSSKPLAVSRSNSSLSLYSTASAPSSPLTRKTAGLVCDFSLRDPSSVLSAEADRCVGLCSMDDDDGMS</sequence>
<dbReference type="GO" id="GO:0005509">
    <property type="term" value="F:calcium ion binding"/>
    <property type="evidence" value="ECO:0007669"/>
    <property type="project" value="InterPro"/>
</dbReference>